<feature type="region of interest" description="Disordered" evidence="1">
    <location>
        <begin position="264"/>
        <end position="287"/>
    </location>
</feature>
<dbReference type="EMBL" id="JAPMOS010000106">
    <property type="protein sequence ID" value="KAJ4455497.1"/>
    <property type="molecule type" value="Genomic_DNA"/>
</dbReference>
<organism evidence="3 4">
    <name type="scientific">Paratrimastix pyriformis</name>
    <dbReference type="NCBI Taxonomy" id="342808"/>
    <lineage>
        <taxon>Eukaryota</taxon>
        <taxon>Metamonada</taxon>
        <taxon>Preaxostyla</taxon>
        <taxon>Paratrimastigidae</taxon>
        <taxon>Paratrimastix</taxon>
    </lineage>
</organism>
<gene>
    <name evidence="3" type="ORF">PAPYR_9580</name>
</gene>
<keyword evidence="2" id="KW-0812">Transmembrane</keyword>
<name>A0ABQ8UAW3_9EUKA</name>
<feature type="transmembrane region" description="Helical" evidence="2">
    <location>
        <begin position="420"/>
        <end position="443"/>
    </location>
</feature>
<keyword evidence="2" id="KW-1133">Transmembrane helix</keyword>
<evidence type="ECO:0000313" key="4">
    <source>
        <dbReference type="Proteomes" id="UP001141327"/>
    </source>
</evidence>
<comment type="caution">
    <text evidence="3">The sequence shown here is derived from an EMBL/GenBank/DDBJ whole genome shotgun (WGS) entry which is preliminary data.</text>
</comment>
<reference evidence="3" key="1">
    <citation type="journal article" date="2022" name="bioRxiv">
        <title>Genomics of Preaxostyla Flagellates Illuminates Evolutionary Transitions and the Path Towards Mitochondrial Loss.</title>
        <authorList>
            <person name="Novak L.V.F."/>
            <person name="Treitli S.C."/>
            <person name="Pyrih J."/>
            <person name="Halakuc P."/>
            <person name="Pipaliya S.V."/>
            <person name="Vacek V."/>
            <person name="Brzon O."/>
            <person name="Soukal P."/>
            <person name="Eme L."/>
            <person name="Dacks J.B."/>
            <person name="Karnkowska A."/>
            <person name="Elias M."/>
            <person name="Hampl V."/>
        </authorList>
    </citation>
    <scope>NUCLEOTIDE SEQUENCE</scope>
    <source>
        <strain evidence="3">RCP-MX</strain>
    </source>
</reference>
<proteinExistence type="predicted"/>
<feature type="transmembrane region" description="Helical" evidence="2">
    <location>
        <begin position="83"/>
        <end position="103"/>
    </location>
</feature>
<sequence>MSPADVGVFDEAFGQAPWAQWLVPLEELPPRFFVLFVMELGLPTDKMAVSPPAFFISVGGLVVEYHVAIVVTRVQFPADASLLLTYFIFLGSFFFQMGALVSAPGSLLCTIVCRVDWPRCLRELTSAPPPAVSPMPISQGMPMPMPMPMVTEVCLAPAFFVTQQDDVSDGDACRKDVITDIIFTPPLAHPQPPVGPYLSSLLGLLLAMLTRYPRGAAGDPLAMRVAGLMPPALGCLAALGPAMPWSLLPPASLATLLDRAERDRLGQPSRAEAESGTGRPAPPLTYTSSEDLHRRVHLLTQLAVHAAVAAPPASALANEAASGRFPVLPAGPPLGVARAQGLVTFLVHLATAPAPVLAKGAIAVTPVFPYGPADLGMLIADLLRRVEALAATGCGGADLAALLERVLEAANMTSPPHLDAVLGALLAYLPVMPLLAPAALAAISRRFGLA</sequence>
<evidence type="ECO:0000256" key="2">
    <source>
        <dbReference type="SAM" id="Phobius"/>
    </source>
</evidence>
<keyword evidence="2" id="KW-0472">Membrane</keyword>
<keyword evidence="4" id="KW-1185">Reference proteome</keyword>
<accession>A0ABQ8UAW3</accession>
<protein>
    <submittedName>
        <fullName evidence="3">Uncharacterized protein</fullName>
    </submittedName>
</protein>
<feature type="transmembrane region" description="Helical" evidence="2">
    <location>
        <begin position="53"/>
        <end position="71"/>
    </location>
</feature>
<dbReference type="Proteomes" id="UP001141327">
    <property type="component" value="Unassembled WGS sequence"/>
</dbReference>
<evidence type="ECO:0000256" key="1">
    <source>
        <dbReference type="SAM" id="MobiDB-lite"/>
    </source>
</evidence>
<evidence type="ECO:0000313" key="3">
    <source>
        <dbReference type="EMBL" id="KAJ4455497.1"/>
    </source>
</evidence>